<dbReference type="AlphaFoldDB" id="A0A1I7W617"/>
<name>A0A1I7W617_HETBA</name>
<keyword evidence="1" id="KW-1185">Reference proteome</keyword>
<dbReference type="WBParaSite" id="Hba_00055">
    <property type="protein sequence ID" value="Hba_00055"/>
    <property type="gene ID" value="Hba_00055"/>
</dbReference>
<protein>
    <submittedName>
        <fullName evidence="2">DUF4371 domain-containing protein</fullName>
    </submittedName>
</protein>
<sequence>MATFQENDVLYKSIIKISPLCKKIENDQVNYAEEFCTRMLEIKESFVDCVFSDESAIQLDSNSKICFVQKVLLFPNSFVTLTSHLT</sequence>
<proteinExistence type="predicted"/>
<accession>A0A1I7W617</accession>
<evidence type="ECO:0000313" key="2">
    <source>
        <dbReference type="WBParaSite" id="Hba_00055"/>
    </source>
</evidence>
<organism evidence="1 2">
    <name type="scientific">Heterorhabditis bacteriophora</name>
    <name type="common">Entomopathogenic nematode worm</name>
    <dbReference type="NCBI Taxonomy" id="37862"/>
    <lineage>
        <taxon>Eukaryota</taxon>
        <taxon>Metazoa</taxon>
        <taxon>Ecdysozoa</taxon>
        <taxon>Nematoda</taxon>
        <taxon>Chromadorea</taxon>
        <taxon>Rhabditida</taxon>
        <taxon>Rhabditina</taxon>
        <taxon>Rhabditomorpha</taxon>
        <taxon>Strongyloidea</taxon>
        <taxon>Heterorhabditidae</taxon>
        <taxon>Heterorhabditis</taxon>
    </lineage>
</organism>
<reference evidence="2" key="1">
    <citation type="submission" date="2016-11" db="UniProtKB">
        <authorList>
            <consortium name="WormBaseParasite"/>
        </authorList>
    </citation>
    <scope>IDENTIFICATION</scope>
</reference>
<dbReference type="Proteomes" id="UP000095283">
    <property type="component" value="Unplaced"/>
</dbReference>
<evidence type="ECO:0000313" key="1">
    <source>
        <dbReference type="Proteomes" id="UP000095283"/>
    </source>
</evidence>